<gene>
    <name evidence="1" type="ORF">Y1Q_0000390</name>
</gene>
<evidence type="ECO:0000313" key="1">
    <source>
        <dbReference type="EMBL" id="KYO21664.1"/>
    </source>
</evidence>
<accession>A0A151MAX6</accession>
<organism evidence="1 2">
    <name type="scientific">Alligator mississippiensis</name>
    <name type="common">American alligator</name>
    <dbReference type="NCBI Taxonomy" id="8496"/>
    <lineage>
        <taxon>Eukaryota</taxon>
        <taxon>Metazoa</taxon>
        <taxon>Chordata</taxon>
        <taxon>Craniata</taxon>
        <taxon>Vertebrata</taxon>
        <taxon>Euteleostomi</taxon>
        <taxon>Archelosauria</taxon>
        <taxon>Archosauria</taxon>
        <taxon>Crocodylia</taxon>
        <taxon>Alligatoridae</taxon>
        <taxon>Alligatorinae</taxon>
        <taxon>Alligator</taxon>
    </lineage>
</organism>
<comment type="caution">
    <text evidence="1">The sequence shown here is derived from an EMBL/GenBank/DDBJ whole genome shotgun (WGS) entry which is preliminary data.</text>
</comment>
<keyword evidence="2" id="KW-1185">Reference proteome</keyword>
<dbReference type="STRING" id="8496.A0A151MAX6"/>
<protein>
    <submittedName>
        <fullName evidence="1">Regulator of G-protein signaling 6-like</fullName>
    </submittedName>
</protein>
<evidence type="ECO:0000313" key="2">
    <source>
        <dbReference type="Proteomes" id="UP000050525"/>
    </source>
</evidence>
<sequence>MAHKPNLACQAISSGLQIVRSLGQEPFFVPHLYSTLQNGILIEEIITRMQDDKTGGVPIRTVKSFLSKIPSVVTEIT</sequence>
<name>A0A151MAX6_ALLMI</name>
<dbReference type="Proteomes" id="UP000050525">
    <property type="component" value="Unassembled WGS sequence"/>
</dbReference>
<proteinExistence type="predicted"/>
<dbReference type="EMBL" id="AKHW03006283">
    <property type="protein sequence ID" value="KYO21664.1"/>
    <property type="molecule type" value="Genomic_DNA"/>
</dbReference>
<reference evidence="1 2" key="1">
    <citation type="journal article" date="2012" name="Genome Biol.">
        <title>Sequencing three crocodilian genomes to illuminate the evolution of archosaurs and amniotes.</title>
        <authorList>
            <person name="St John J.A."/>
            <person name="Braun E.L."/>
            <person name="Isberg S.R."/>
            <person name="Miles L.G."/>
            <person name="Chong A.Y."/>
            <person name="Gongora J."/>
            <person name="Dalzell P."/>
            <person name="Moran C."/>
            <person name="Bed'hom B."/>
            <person name="Abzhanov A."/>
            <person name="Burgess S.C."/>
            <person name="Cooksey A.M."/>
            <person name="Castoe T.A."/>
            <person name="Crawford N.G."/>
            <person name="Densmore L.D."/>
            <person name="Drew J.C."/>
            <person name="Edwards S.V."/>
            <person name="Faircloth B.C."/>
            <person name="Fujita M.K."/>
            <person name="Greenwold M.J."/>
            <person name="Hoffmann F.G."/>
            <person name="Howard J.M."/>
            <person name="Iguchi T."/>
            <person name="Janes D.E."/>
            <person name="Khan S.Y."/>
            <person name="Kohno S."/>
            <person name="de Koning A.J."/>
            <person name="Lance S.L."/>
            <person name="McCarthy F.M."/>
            <person name="McCormack J.E."/>
            <person name="Merchant M.E."/>
            <person name="Peterson D.G."/>
            <person name="Pollock D.D."/>
            <person name="Pourmand N."/>
            <person name="Raney B.J."/>
            <person name="Roessler K.A."/>
            <person name="Sanford J.R."/>
            <person name="Sawyer R.H."/>
            <person name="Schmidt C.J."/>
            <person name="Triplett E.W."/>
            <person name="Tuberville T.D."/>
            <person name="Venegas-Anaya M."/>
            <person name="Howard J.T."/>
            <person name="Jarvis E.D."/>
            <person name="Guillette L.J.Jr."/>
            <person name="Glenn T.C."/>
            <person name="Green R.E."/>
            <person name="Ray D.A."/>
        </authorList>
    </citation>
    <scope>NUCLEOTIDE SEQUENCE [LARGE SCALE GENOMIC DNA]</scope>
    <source>
        <strain evidence="1">KSC_2009_1</strain>
    </source>
</reference>
<dbReference type="AlphaFoldDB" id="A0A151MAX6"/>